<reference evidence="2 3" key="1">
    <citation type="journal article" date="2021" name="Hortic Res">
        <title>The domestication of Cucurbita argyrosperma as revealed by the genome of its wild relative.</title>
        <authorList>
            <person name="Barrera-Redondo J."/>
            <person name="Sanchez-de la Vega G."/>
            <person name="Aguirre-Liguori J.A."/>
            <person name="Castellanos-Morales G."/>
            <person name="Gutierrez-Guerrero Y.T."/>
            <person name="Aguirre-Dugua X."/>
            <person name="Aguirre-Planter E."/>
            <person name="Tenaillon M.I."/>
            <person name="Lira-Saade R."/>
            <person name="Eguiarte L.E."/>
        </authorList>
    </citation>
    <scope>NUCLEOTIDE SEQUENCE [LARGE SCALE GENOMIC DNA]</scope>
    <source>
        <strain evidence="2">JBR-2021</strain>
    </source>
</reference>
<feature type="region of interest" description="Disordered" evidence="1">
    <location>
        <begin position="359"/>
        <end position="378"/>
    </location>
</feature>
<accession>A0AAV6P8V8</accession>
<protein>
    <submittedName>
        <fullName evidence="2">Uncharacterized protein</fullName>
    </submittedName>
</protein>
<gene>
    <name evidence="2" type="ORF">SDJN03_01688</name>
</gene>
<dbReference type="EMBL" id="JAGKQH010000001">
    <property type="protein sequence ID" value="KAG6608346.1"/>
    <property type="molecule type" value="Genomic_DNA"/>
</dbReference>
<keyword evidence="3" id="KW-1185">Reference proteome</keyword>
<evidence type="ECO:0000256" key="1">
    <source>
        <dbReference type="SAM" id="MobiDB-lite"/>
    </source>
</evidence>
<feature type="non-terminal residue" evidence="2">
    <location>
        <position position="1"/>
    </location>
</feature>
<feature type="compositionally biased region" description="Polar residues" evidence="1">
    <location>
        <begin position="361"/>
        <end position="370"/>
    </location>
</feature>
<evidence type="ECO:0000313" key="3">
    <source>
        <dbReference type="Proteomes" id="UP000685013"/>
    </source>
</evidence>
<dbReference type="PANTHER" id="PTHR33984:SF10">
    <property type="entry name" value="S1 MOTIF DOMAIN-CONTAINING PROTEIN"/>
    <property type="match status" value="1"/>
</dbReference>
<comment type="caution">
    <text evidence="2">The sequence shown here is derived from an EMBL/GenBank/DDBJ whole genome shotgun (WGS) entry which is preliminary data.</text>
</comment>
<dbReference type="AlphaFoldDB" id="A0AAV6P8V8"/>
<organism evidence="2 3">
    <name type="scientific">Cucurbita argyrosperma subsp. sororia</name>
    <dbReference type="NCBI Taxonomy" id="37648"/>
    <lineage>
        <taxon>Eukaryota</taxon>
        <taxon>Viridiplantae</taxon>
        <taxon>Streptophyta</taxon>
        <taxon>Embryophyta</taxon>
        <taxon>Tracheophyta</taxon>
        <taxon>Spermatophyta</taxon>
        <taxon>Magnoliopsida</taxon>
        <taxon>eudicotyledons</taxon>
        <taxon>Gunneridae</taxon>
        <taxon>Pentapetalae</taxon>
        <taxon>rosids</taxon>
        <taxon>fabids</taxon>
        <taxon>Cucurbitales</taxon>
        <taxon>Cucurbitaceae</taxon>
        <taxon>Cucurbiteae</taxon>
        <taxon>Cucurbita</taxon>
    </lineage>
</organism>
<proteinExistence type="predicted"/>
<dbReference type="PANTHER" id="PTHR33984">
    <property type="entry name" value="OS02G0717600 PROTEIN"/>
    <property type="match status" value="1"/>
</dbReference>
<sequence>MSSLPTVVCVKRVKQEAMEDWDETMPLPGDVIEGVAEDNDEELFISTKIKADLSSHLAKISQQFEVVWLKVKRGDATLKLRARIIQEKASILHRKFTVGAATDDRHVVVLGDLTFDQCNELQEMSRRRSNPDGAEFNRRGVKYEWSKKLDLHLPDHRSSVISSILFVPLRGEHSMEATTSRCMAWFCAAVSSGAPLVFVNIQSEQIVNVTQDKTRKTGKESWWSKQQNNTPNLKVVHGIRLWFLPGVSEVPLEMVPASGEVRFGMDIQRTDEGFISVSAVTKGSAADRCGLGSLLEEAKTTNHLLLIARLEGKSVIPSNVSSTGLIHCCDQAEIRSTLTSAMDRMDSVRLHIMALPDGSDAQANETSNKLRTTRKLFP</sequence>
<dbReference type="Proteomes" id="UP000685013">
    <property type="component" value="Chromosome 1"/>
</dbReference>
<name>A0AAV6P8V8_9ROSI</name>
<evidence type="ECO:0000313" key="2">
    <source>
        <dbReference type="EMBL" id="KAG6608346.1"/>
    </source>
</evidence>